<proteinExistence type="predicted"/>
<accession>A0AA51QY79</accession>
<protein>
    <submittedName>
        <fullName evidence="2">PIN domain-containing protein</fullName>
    </submittedName>
</protein>
<feature type="domain" description="PIN" evidence="1">
    <location>
        <begin position="50"/>
        <end position="116"/>
    </location>
</feature>
<organism evidence="2">
    <name type="scientific">Thiothrix subterranea</name>
    <dbReference type="NCBI Taxonomy" id="2735563"/>
    <lineage>
        <taxon>Bacteria</taxon>
        <taxon>Pseudomonadati</taxon>
        <taxon>Pseudomonadota</taxon>
        <taxon>Gammaproteobacteria</taxon>
        <taxon>Thiotrichales</taxon>
        <taxon>Thiotrichaceae</taxon>
        <taxon>Thiothrix</taxon>
    </lineage>
</organism>
<sequence>MQRPLDDRTQPRINVEAEAILTILGLVEKQYLKLAGSEALDFEISRISDANRKSRIEEMLRLTCQQITVNDEIQQSARVFMTQGIKPMDALHLASAISAGVDYFCTTDDNFLKKAKVANSGNTKVTSPLELITEVAR</sequence>
<evidence type="ECO:0000313" key="2">
    <source>
        <dbReference type="EMBL" id="WML85687.1"/>
    </source>
</evidence>
<dbReference type="Pfam" id="PF01850">
    <property type="entry name" value="PIN"/>
    <property type="match status" value="1"/>
</dbReference>
<reference evidence="2" key="1">
    <citation type="submission" date="2023-08" db="EMBL/GenBank/DDBJ databases">
        <title>New molecular markers tilS and rpoB for phylogenetic and monitoring studies of the genus Thiothrix biodiversity.</title>
        <authorList>
            <person name="Ravin N.V."/>
            <person name="Smolyakov D."/>
            <person name="Markov N.D."/>
            <person name="Beletsky A.V."/>
            <person name="Mardanov A.V."/>
            <person name="Rudenko T.S."/>
            <person name="Grabovich M.Y."/>
        </authorList>
    </citation>
    <scope>NUCLEOTIDE SEQUENCE</scope>
    <source>
        <strain evidence="2">DNT52</strain>
    </source>
</reference>
<dbReference type="InterPro" id="IPR029060">
    <property type="entry name" value="PIN-like_dom_sf"/>
</dbReference>
<dbReference type="Proteomes" id="UP001229862">
    <property type="component" value="Chromosome"/>
</dbReference>
<name>A0AA51QY79_9GAMM</name>
<dbReference type="EMBL" id="CP133217">
    <property type="protein sequence ID" value="WML85687.1"/>
    <property type="molecule type" value="Genomic_DNA"/>
</dbReference>
<gene>
    <name evidence="2" type="ORF">RCG00_15445</name>
</gene>
<evidence type="ECO:0000259" key="1">
    <source>
        <dbReference type="Pfam" id="PF01850"/>
    </source>
</evidence>
<dbReference type="SUPFAM" id="SSF88723">
    <property type="entry name" value="PIN domain-like"/>
    <property type="match status" value="1"/>
</dbReference>
<dbReference type="InterPro" id="IPR002716">
    <property type="entry name" value="PIN_dom"/>
</dbReference>
<dbReference type="RefSeq" id="WP_308871747.1">
    <property type="nucleotide sequence ID" value="NZ_CP133217.1"/>
</dbReference>
<dbReference type="AlphaFoldDB" id="A0AA51QY79"/>
<dbReference type="Gene3D" id="3.40.50.1010">
    <property type="entry name" value="5'-nuclease"/>
    <property type="match status" value="1"/>
</dbReference>